<sequence length="263" mass="28574">MLLTINCDLNVLSLLTVVVQSKDGTISVASAFAGHQEAVQDRDHKFLTKAVEEAYKGVDCGDGGPFGAVVVRNDEVVVSCHNMVLKHTDPTAHAEVTAIRERLVYGAKAEAAIAIGFDDFIADALRGTGFYQKANLEIKKADGNGALIAEQVFEKTKEKFRMMPPSLDENRVTSYQLQLEDSCEELLTRGCFCWAEAGQKERDHKFITKAVEEAYRAVDGGGGGPFGAVIVRGDEEVVSCHNQVRKDTDPSAHAEVTAIREAD</sequence>
<dbReference type="Proteomes" id="UP000636709">
    <property type="component" value="Unassembled WGS sequence"/>
</dbReference>
<feature type="domain" description="CMP/dCMP-type deaminase" evidence="2">
    <location>
        <begin position="201"/>
        <end position="263"/>
    </location>
</feature>
<dbReference type="AlphaFoldDB" id="A0A835F873"/>
<proteinExistence type="predicted"/>
<protein>
    <recommendedName>
        <fullName evidence="2">CMP/dCMP-type deaminase domain-containing protein</fullName>
    </recommendedName>
</protein>
<comment type="caution">
    <text evidence="3">The sequence shown here is derived from an EMBL/GenBank/DDBJ whole genome shotgun (WGS) entry which is preliminary data.</text>
</comment>
<feature type="chain" id="PRO_5032834297" description="CMP/dCMP-type deaminase domain-containing protein" evidence="1">
    <location>
        <begin position="22"/>
        <end position="263"/>
    </location>
</feature>
<dbReference type="GO" id="GO:0006152">
    <property type="term" value="P:purine nucleoside catabolic process"/>
    <property type="evidence" value="ECO:0007669"/>
    <property type="project" value="TreeGrafter"/>
</dbReference>
<evidence type="ECO:0000313" key="4">
    <source>
        <dbReference type="Proteomes" id="UP000636709"/>
    </source>
</evidence>
<keyword evidence="1" id="KW-0732">Signal</keyword>
<reference evidence="3" key="1">
    <citation type="submission" date="2020-07" db="EMBL/GenBank/DDBJ databases">
        <title>Genome sequence and genetic diversity analysis of an under-domesticated orphan crop, white fonio (Digitaria exilis).</title>
        <authorList>
            <person name="Bennetzen J.L."/>
            <person name="Chen S."/>
            <person name="Ma X."/>
            <person name="Wang X."/>
            <person name="Yssel A.E.J."/>
            <person name="Chaluvadi S.R."/>
            <person name="Johnson M."/>
            <person name="Gangashetty P."/>
            <person name="Hamidou F."/>
            <person name="Sanogo M.D."/>
            <person name="Zwaenepoel A."/>
            <person name="Wallace J."/>
            <person name="Van De Peer Y."/>
            <person name="Van Deynze A."/>
        </authorList>
    </citation>
    <scope>NUCLEOTIDE SEQUENCE</scope>
    <source>
        <tissue evidence="3">Leaves</tissue>
    </source>
</reference>
<feature type="domain" description="CMP/dCMP-type deaminase" evidence="2">
    <location>
        <begin position="41"/>
        <end position="150"/>
    </location>
</feature>
<organism evidence="3 4">
    <name type="scientific">Digitaria exilis</name>
    <dbReference type="NCBI Taxonomy" id="1010633"/>
    <lineage>
        <taxon>Eukaryota</taxon>
        <taxon>Viridiplantae</taxon>
        <taxon>Streptophyta</taxon>
        <taxon>Embryophyta</taxon>
        <taxon>Tracheophyta</taxon>
        <taxon>Spermatophyta</taxon>
        <taxon>Magnoliopsida</taxon>
        <taxon>Liliopsida</taxon>
        <taxon>Poales</taxon>
        <taxon>Poaceae</taxon>
        <taxon>PACMAD clade</taxon>
        <taxon>Panicoideae</taxon>
        <taxon>Panicodae</taxon>
        <taxon>Paniceae</taxon>
        <taxon>Anthephorinae</taxon>
        <taxon>Digitaria</taxon>
    </lineage>
</organism>
<gene>
    <name evidence="3" type="ORF">HU200_015705</name>
</gene>
<evidence type="ECO:0000259" key="2">
    <source>
        <dbReference type="PROSITE" id="PS51747"/>
    </source>
</evidence>
<evidence type="ECO:0000313" key="3">
    <source>
        <dbReference type="EMBL" id="KAF8731767.1"/>
    </source>
</evidence>
<dbReference type="EMBL" id="JACEFO010001605">
    <property type="protein sequence ID" value="KAF8731767.1"/>
    <property type="molecule type" value="Genomic_DNA"/>
</dbReference>
<dbReference type="InterPro" id="IPR016193">
    <property type="entry name" value="Cytidine_deaminase-like"/>
</dbReference>
<dbReference type="PANTHER" id="PTHR11079">
    <property type="entry name" value="CYTOSINE DEAMINASE FAMILY MEMBER"/>
    <property type="match status" value="1"/>
</dbReference>
<accession>A0A835F873</accession>
<dbReference type="Pfam" id="PF00383">
    <property type="entry name" value="dCMP_cyt_deam_1"/>
    <property type="match status" value="2"/>
</dbReference>
<evidence type="ECO:0000256" key="1">
    <source>
        <dbReference type="SAM" id="SignalP"/>
    </source>
</evidence>
<dbReference type="InterPro" id="IPR002125">
    <property type="entry name" value="CMP_dCMP_dom"/>
</dbReference>
<dbReference type="PANTHER" id="PTHR11079:SF161">
    <property type="entry name" value="CMP_DCMP-TYPE DEAMINASE DOMAIN-CONTAINING PROTEIN"/>
    <property type="match status" value="1"/>
</dbReference>
<dbReference type="OrthoDB" id="408702at2759"/>
<keyword evidence="4" id="KW-1185">Reference proteome</keyword>
<dbReference type="SUPFAM" id="SSF53927">
    <property type="entry name" value="Cytidine deaminase-like"/>
    <property type="match status" value="2"/>
</dbReference>
<name>A0A835F873_9POAL</name>
<dbReference type="Gene3D" id="3.40.140.10">
    <property type="entry name" value="Cytidine Deaminase, domain 2"/>
    <property type="match status" value="2"/>
</dbReference>
<feature type="signal peptide" evidence="1">
    <location>
        <begin position="1"/>
        <end position="21"/>
    </location>
</feature>
<dbReference type="PROSITE" id="PS51747">
    <property type="entry name" value="CYT_DCMP_DEAMINASES_2"/>
    <property type="match status" value="2"/>
</dbReference>
<dbReference type="GO" id="GO:0047974">
    <property type="term" value="F:guanosine deaminase activity"/>
    <property type="evidence" value="ECO:0007669"/>
    <property type="project" value="TreeGrafter"/>
</dbReference>